<dbReference type="SMART" id="SM00448">
    <property type="entry name" value="REC"/>
    <property type="match status" value="1"/>
</dbReference>
<name>A0A931FA44_9FIRM</name>
<dbReference type="RefSeq" id="WP_270454166.1">
    <property type="nucleotide sequence ID" value="NZ_JADPIE010000004.1"/>
</dbReference>
<evidence type="ECO:0000256" key="9">
    <source>
        <dbReference type="PROSITE-ProRule" id="PRU01091"/>
    </source>
</evidence>
<dbReference type="FunFam" id="1.10.10.10:FF:000018">
    <property type="entry name" value="DNA-binding response regulator ResD"/>
    <property type="match status" value="1"/>
</dbReference>
<dbReference type="CDD" id="cd00383">
    <property type="entry name" value="trans_reg_C"/>
    <property type="match status" value="1"/>
</dbReference>
<evidence type="ECO:0000256" key="5">
    <source>
        <dbReference type="ARBA" id="ARBA00023125"/>
    </source>
</evidence>
<gene>
    <name evidence="12" type="ORF">I0Q91_08950</name>
</gene>
<dbReference type="Pfam" id="PF00486">
    <property type="entry name" value="Trans_reg_C"/>
    <property type="match status" value="1"/>
</dbReference>
<dbReference type="FunFam" id="3.40.50.2300:FF:000001">
    <property type="entry name" value="DNA-binding response regulator PhoB"/>
    <property type="match status" value="1"/>
</dbReference>
<keyword evidence="3" id="KW-0902">Two-component regulatory system</keyword>
<dbReference type="Pfam" id="PF00072">
    <property type="entry name" value="Response_reg"/>
    <property type="match status" value="1"/>
</dbReference>
<dbReference type="SUPFAM" id="SSF52172">
    <property type="entry name" value="CheY-like"/>
    <property type="match status" value="1"/>
</dbReference>
<dbReference type="SMART" id="SM00862">
    <property type="entry name" value="Trans_reg_C"/>
    <property type="match status" value="1"/>
</dbReference>
<dbReference type="GO" id="GO:0000156">
    <property type="term" value="F:phosphorelay response regulator activity"/>
    <property type="evidence" value="ECO:0007669"/>
    <property type="project" value="TreeGrafter"/>
</dbReference>
<keyword evidence="2 8" id="KW-0597">Phosphoprotein</keyword>
<evidence type="ECO:0000256" key="3">
    <source>
        <dbReference type="ARBA" id="ARBA00023012"/>
    </source>
</evidence>
<dbReference type="Gene3D" id="3.40.50.2300">
    <property type="match status" value="1"/>
</dbReference>
<accession>A0A931FA44</accession>
<evidence type="ECO:0000259" key="11">
    <source>
        <dbReference type="PROSITE" id="PS51755"/>
    </source>
</evidence>
<feature type="modified residue" description="4-aspartylphosphate" evidence="8">
    <location>
        <position position="53"/>
    </location>
</feature>
<dbReference type="PANTHER" id="PTHR48111">
    <property type="entry name" value="REGULATOR OF RPOS"/>
    <property type="match status" value="1"/>
</dbReference>
<dbReference type="GO" id="GO:0006355">
    <property type="term" value="P:regulation of DNA-templated transcription"/>
    <property type="evidence" value="ECO:0007669"/>
    <property type="project" value="InterPro"/>
</dbReference>
<dbReference type="GO" id="GO:0005829">
    <property type="term" value="C:cytosol"/>
    <property type="evidence" value="ECO:0007669"/>
    <property type="project" value="TreeGrafter"/>
</dbReference>
<dbReference type="InterPro" id="IPR011006">
    <property type="entry name" value="CheY-like_superfamily"/>
</dbReference>
<dbReference type="Gene3D" id="1.10.10.10">
    <property type="entry name" value="Winged helix-like DNA-binding domain superfamily/Winged helix DNA-binding domain"/>
    <property type="match status" value="1"/>
</dbReference>
<evidence type="ECO:0000256" key="8">
    <source>
        <dbReference type="PROSITE-ProRule" id="PRU00169"/>
    </source>
</evidence>
<keyword evidence="6" id="KW-0804">Transcription</keyword>
<evidence type="ECO:0000256" key="1">
    <source>
        <dbReference type="ARBA" id="ARBA00018672"/>
    </source>
</evidence>
<evidence type="ECO:0000256" key="4">
    <source>
        <dbReference type="ARBA" id="ARBA00023015"/>
    </source>
</evidence>
<dbReference type="InterPro" id="IPR039420">
    <property type="entry name" value="WalR-like"/>
</dbReference>
<feature type="domain" description="Response regulatory" evidence="10">
    <location>
        <begin position="4"/>
        <end position="120"/>
    </location>
</feature>
<dbReference type="InterPro" id="IPR016032">
    <property type="entry name" value="Sig_transdc_resp-reg_C-effctor"/>
</dbReference>
<dbReference type="GO" id="GO:0032993">
    <property type="term" value="C:protein-DNA complex"/>
    <property type="evidence" value="ECO:0007669"/>
    <property type="project" value="TreeGrafter"/>
</dbReference>
<dbReference type="AlphaFoldDB" id="A0A931FA44"/>
<dbReference type="InterPro" id="IPR036388">
    <property type="entry name" value="WH-like_DNA-bd_sf"/>
</dbReference>
<feature type="domain" description="OmpR/PhoB-type" evidence="11">
    <location>
        <begin position="133"/>
        <end position="227"/>
    </location>
</feature>
<organism evidence="12 13">
    <name type="scientific">Halonatronomonas betaini</name>
    <dbReference type="NCBI Taxonomy" id="2778430"/>
    <lineage>
        <taxon>Bacteria</taxon>
        <taxon>Bacillati</taxon>
        <taxon>Bacillota</taxon>
        <taxon>Clostridia</taxon>
        <taxon>Halanaerobiales</taxon>
        <taxon>Halarsenatibacteraceae</taxon>
        <taxon>Halonatronomonas</taxon>
    </lineage>
</organism>
<feature type="DNA-binding region" description="OmpR/PhoB-type" evidence="9">
    <location>
        <begin position="133"/>
        <end position="227"/>
    </location>
</feature>
<protein>
    <recommendedName>
        <fullName evidence="1">Stage 0 sporulation protein A homolog</fullName>
    </recommendedName>
</protein>
<dbReference type="PROSITE" id="PS50110">
    <property type="entry name" value="RESPONSE_REGULATORY"/>
    <property type="match status" value="1"/>
</dbReference>
<keyword evidence="5 9" id="KW-0238">DNA-binding</keyword>
<reference evidence="12" key="1">
    <citation type="submission" date="2020-11" db="EMBL/GenBank/DDBJ databases">
        <title>Halonatronomonas betainensis gen. nov., sp. nov. a novel haloalkaliphilic representative of the family Halanaerobiacae capable of betaine degradation.</title>
        <authorList>
            <person name="Boltyanskaya Y."/>
            <person name="Kevbrin V."/>
            <person name="Detkova E."/>
            <person name="Grouzdev D.S."/>
            <person name="Koziaeva V."/>
            <person name="Zhilina T."/>
        </authorList>
    </citation>
    <scope>NUCLEOTIDE SEQUENCE</scope>
    <source>
        <strain evidence="12">Z-7014</strain>
    </source>
</reference>
<evidence type="ECO:0000256" key="7">
    <source>
        <dbReference type="ARBA" id="ARBA00024867"/>
    </source>
</evidence>
<dbReference type="Proteomes" id="UP000621436">
    <property type="component" value="Unassembled WGS sequence"/>
</dbReference>
<evidence type="ECO:0000256" key="6">
    <source>
        <dbReference type="ARBA" id="ARBA00023163"/>
    </source>
</evidence>
<dbReference type="PROSITE" id="PS51755">
    <property type="entry name" value="OMPR_PHOB"/>
    <property type="match status" value="1"/>
</dbReference>
<evidence type="ECO:0000313" key="12">
    <source>
        <dbReference type="EMBL" id="MBF8437204.1"/>
    </source>
</evidence>
<dbReference type="GO" id="GO:0000976">
    <property type="term" value="F:transcription cis-regulatory region binding"/>
    <property type="evidence" value="ECO:0007669"/>
    <property type="project" value="TreeGrafter"/>
</dbReference>
<evidence type="ECO:0000313" key="13">
    <source>
        <dbReference type="Proteomes" id="UP000621436"/>
    </source>
</evidence>
<evidence type="ECO:0000259" key="10">
    <source>
        <dbReference type="PROSITE" id="PS50110"/>
    </source>
</evidence>
<comment type="function">
    <text evidence="7">May play the central regulatory role in sporulation. It may be an element of the effector pathway responsible for the activation of sporulation genes in response to nutritional stress. Spo0A may act in concert with spo0H (a sigma factor) to control the expression of some genes that are critical to the sporulation process.</text>
</comment>
<keyword evidence="4" id="KW-0805">Transcription regulation</keyword>
<dbReference type="InterPro" id="IPR001867">
    <property type="entry name" value="OmpR/PhoB-type_DNA-bd"/>
</dbReference>
<keyword evidence="13" id="KW-1185">Reference proteome</keyword>
<comment type="caution">
    <text evidence="12">The sequence shown here is derived from an EMBL/GenBank/DDBJ whole genome shotgun (WGS) entry which is preliminary data.</text>
</comment>
<evidence type="ECO:0000256" key="2">
    <source>
        <dbReference type="ARBA" id="ARBA00022553"/>
    </source>
</evidence>
<sequence length="229" mass="26595">MAERILAVDDEENIRELLKYNLEKEDYQVILASRGDQVFDILDKEDIDLIILDLMLPGIDGLSLCKEIKSDDKFNRLPIIMLTARTEEIDRVVGLEMGADDYVSKPFSMRELIARVKAVLRRTREFQGTVQEAEIISSGKLSINLTSHQAIFDDKVIELTPKEYELIKLLLQNPERFFTRDNLLNKIWGYDYYGDTRTVDVHIRRIRKKISPEIIKTIRGVGYKFVALE</sequence>
<dbReference type="InterPro" id="IPR001789">
    <property type="entry name" value="Sig_transdc_resp-reg_receiver"/>
</dbReference>
<dbReference type="PANTHER" id="PTHR48111:SF40">
    <property type="entry name" value="PHOSPHATE REGULON TRANSCRIPTIONAL REGULATORY PROTEIN PHOB"/>
    <property type="match status" value="1"/>
</dbReference>
<dbReference type="EMBL" id="JADPIE010000004">
    <property type="protein sequence ID" value="MBF8437204.1"/>
    <property type="molecule type" value="Genomic_DNA"/>
</dbReference>
<dbReference type="Gene3D" id="6.10.250.690">
    <property type="match status" value="1"/>
</dbReference>
<proteinExistence type="predicted"/>
<dbReference type="SUPFAM" id="SSF46894">
    <property type="entry name" value="C-terminal effector domain of the bipartite response regulators"/>
    <property type="match status" value="1"/>
</dbReference>